<dbReference type="InterPro" id="IPR038653">
    <property type="entry name" value="Put_CMD_sf"/>
</dbReference>
<dbReference type="InterPro" id="IPR026444">
    <property type="entry name" value="Secre_tail"/>
</dbReference>
<feature type="chain" id="PRO_5036701770" evidence="1">
    <location>
        <begin position="24"/>
        <end position="324"/>
    </location>
</feature>
<keyword evidence="4" id="KW-1185">Reference proteome</keyword>
<evidence type="ECO:0000313" key="3">
    <source>
        <dbReference type="EMBL" id="MBO0358865.1"/>
    </source>
</evidence>
<sequence>MKATLLALAATAASLLTTTTASAQVATVPGGTFDTWVTRNTLEVPQNWTTIDEAIKSNPLFGALYSTVTTSKDASSRTGAFAAKMETKTDFLLSGLLGPIPGGVVLGTVSADEAIDVLDERQISTVGGLPFTTRAASMQFYYKLTGTNALADSAYALVSLTRTVGGVLQTVASGELRLQPAATYTLATIPLTYRSSIAPDSVHIGFVSGLGEVRTVGTILTVDDVTMNGVVASTQNPALAAALTVYPNPSASGEFRLASPSRPAVATAPYSITDATGRIVRTAAAAPSSLAAGRPLELKGLPAGVYLLNLRTPEGPLTRKLMVE</sequence>
<gene>
    <name evidence="3" type="ORF">J0X19_12985</name>
</gene>
<accession>A0A939EYG3</accession>
<reference evidence="3" key="1">
    <citation type="submission" date="2021-03" db="EMBL/GenBank/DDBJ databases">
        <authorList>
            <person name="Kim M.K."/>
        </authorList>
    </citation>
    <scope>NUCLEOTIDE SEQUENCE</scope>
    <source>
        <strain evidence="3">BT186</strain>
    </source>
</reference>
<evidence type="ECO:0000313" key="4">
    <source>
        <dbReference type="Proteomes" id="UP000664144"/>
    </source>
</evidence>
<proteinExistence type="predicted"/>
<evidence type="ECO:0000256" key="1">
    <source>
        <dbReference type="SAM" id="SignalP"/>
    </source>
</evidence>
<dbReference type="RefSeq" id="WP_206984786.1">
    <property type="nucleotide sequence ID" value="NZ_JAFLQZ010000007.1"/>
</dbReference>
<feature type="domain" description="Secretion system C-terminal sorting" evidence="2">
    <location>
        <begin position="245"/>
        <end position="323"/>
    </location>
</feature>
<name>A0A939EYG3_9BACT</name>
<dbReference type="Proteomes" id="UP000664144">
    <property type="component" value="Unassembled WGS sequence"/>
</dbReference>
<comment type="caution">
    <text evidence="3">The sequence shown here is derived from an EMBL/GenBank/DDBJ whole genome shotgun (WGS) entry which is preliminary data.</text>
</comment>
<dbReference type="Pfam" id="PF18962">
    <property type="entry name" value="Por_Secre_tail"/>
    <property type="match status" value="1"/>
</dbReference>
<evidence type="ECO:0000259" key="2">
    <source>
        <dbReference type="Pfam" id="PF18962"/>
    </source>
</evidence>
<dbReference type="EMBL" id="JAFLQZ010000007">
    <property type="protein sequence ID" value="MBO0358865.1"/>
    <property type="molecule type" value="Genomic_DNA"/>
</dbReference>
<protein>
    <submittedName>
        <fullName evidence="3">T9SS type A sorting domain-containing protein</fullName>
    </submittedName>
</protein>
<dbReference type="NCBIfam" id="TIGR04183">
    <property type="entry name" value="Por_Secre_tail"/>
    <property type="match status" value="1"/>
</dbReference>
<organism evidence="3 4">
    <name type="scientific">Hymenobacter telluris</name>
    <dbReference type="NCBI Taxonomy" id="2816474"/>
    <lineage>
        <taxon>Bacteria</taxon>
        <taxon>Pseudomonadati</taxon>
        <taxon>Bacteroidota</taxon>
        <taxon>Cytophagia</taxon>
        <taxon>Cytophagales</taxon>
        <taxon>Hymenobacteraceae</taxon>
        <taxon>Hymenobacter</taxon>
    </lineage>
</organism>
<feature type="signal peptide" evidence="1">
    <location>
        <begin position="1"/>
        <end position="23"/>
    </location>
</feature>
<dbReference type="Gene3D" id="2.60.120.890">
    <property type="entry name" value="BT2081, beta-jelly-roll domain"/>
    <property type="match status" value="1"/>
</dbReference>
<dbReference type="AlphaFoldDB" id="A0A939EYG3"/>
<keyword evidence="1" id="KW-0732">Signal</keyword>